<proteinExistence type="predicted"/>
<evidence type="ECO:0008006" key="4">
    <source>
        <dbReference type="Google" id="ProtNLM"/>
    </source>
</evidence>
<dbReference type="SUPFAM" id="SSF142338">
    <property type="entry name" value="CofD-like"/>
    <property type="match status" value="1"/>
</dbReference>
<gene>
    <name evidence="2" type="ORF">UU02_C0043G0001</name>
</gene>
<dbReference type="InterPro" id="IPR038136">
    <property type="entry name" value="CofD-like_dom_sf"/>
</dbReference>
<comment type="caution">
    <text evidence="2">The sequence shown here is derived from an EMBL/GenBank/DDBJ whole genome shotgun (WGS) entry which is preliminary data.</text>
</comment>
<dbReference type="EMBL" id="LBZA01000043">
    <property type="protein sequence ID" value="KKR62627.1"/>
    <property type="molecule type" value="Genomic_DNA"/>
</dbReference>
<dbReference type="PANTHER" id="PTHR30135:SF3">
    <property type="entry name" value="GLUCONEOGENESIS FACTOR-RELATED"/>
    <property type="match status" value="1"/>
</dbReference>
<reference evidence="2 3" key="1">
    <citation type="journal article" date="2015" name="Nature">
        <title>rRNA introns, odd ribosomes, and small enigmatic genomes across a large radiation of phyla.</title>
        <authorList>
            <person name="Brown C.T."/>
            <person name="Hug L.A."/>
            <person name="Thomas B.C."/>
            <person name="Sharon I."/>
            <person name="Castelle C.J."/>
            <person name="Singh A."/>
            <person name="Wilkins M.J."/>
            <person name="Williams K.H."/>
            <person name="Banfield J.F."/>
        </authorList>
    </citation>
    <scope>NUCLEOTIDE SEQUENCE [LARGE SCALE GENOMIC DNA]</scope>
</reference>
<dbReference type="CDD" id="cd07187">
    <property type="entry name" value="YvcK_like"/>
    <property type="match status" value="1"/>
</dbReference>
<dbReference type="Gene3D" id="3.40.50.10680">
    <property type="entry name" value="CofD-like domains"/>
    <property type="match status" value="1"/>
</dbReference>
<keyword evidence="1" id="KW-0963">Cytoplasm</keyword>
<evidence type="ECO:0000256" key="1">
    <source>
        <dbReference type="ARBA" id="ARBA00022490"/>
    </source>
</evidence>
<dbReference type="GO" id="GO:0043743">
    <property type="term" value="F:LPPG:FO 2-phospho-L-lactate transferase activity"/>
    <property type="evidence" value="ECO:0007669"/>
    <property type="project" value="InterPro"/>
</dbReference>
<sequence>MKRMSKIPNIVIIGGGTGSYVVASGLSRAPVHITMLMTMVDDGGSNRIIRDEFGLLPTSGIRQAIVALSENKTVLRKLFTYRYSKGGEGLDGMTFGNLFMAAMADIMGSQKKGIEETCRLLQVKGDIIPISYDNARLMAKYEDGSEAVGEHNIDISRSAGVRIKNLKILPAVKLNSKAKKAILEADIIIIGPGDFYTNTIANLVVDDVVNALKKSKGEILFIANLMNSRSETPGYALSDFFADLKKYMPLGLVKKVLVNNNNNFPKPALKAYALENTFPVKDDLKTKIFGNGVKIIRTDLLSDKIPKKEKGDALNRSMIRHDPDKLRAAILNSF</sequence>
<protein>
    <recommendedName>
        <fullName evidence="4">Gluconeogenesis factor</fullName>
    </recommendedName>
</protein>
<evidence type="ECO:0000313" key="3">
    <source>
        <dbReference type="Proteomes" id="UP000034293"/>
    </source>
</evidence>
<organism evidence="2 3">
    <name type="scientific">Candidatus Woesebacteria bacterium GW2011_GWA1_40_43</name>
    <dbReference type="NCBI Taxonomy" id="1618553"/>
    <lineage>
        <taxon>Bacteria</taxon>
        <taxon>Candidatus Woeseibacteriota</taxon>
    </lineage>
</organism>
<dbReference type="InterPro" id="IPR002882">
    <property type="entry name" value="CofD"/>
</dbReference>
<evidence type="ECO:0000313" key="2">
    <source>
        <dbReference type="EMBL" id="KKR62627.1"/>
    </source>
</evidence>
<dbReference type="NCBIfam" id="TIGR01826">
    <property type="entry name" value="CofD_related"/>
    <property type="match status" value="1"/>
</dbReference>
<accession>A0A0G0VIT6</accession>
<dbReference type="AlphaFoldDB" id="A0A0G0VIT6"/>
<dbReference type="Proteomes" id="UP000034293">
    <property type="component" value="Unassembled WGS sequence"/>
</dbReference>
<name>A0A0G0VIT6_9BACT</name>
<dbReference type="InterPro" id="IPR010119">
    <property type="entry name" value="Gluconeogen_factor"/>
</dbReference>
<dbReference type="Pfam" id="PF01933">
    <property type="entry name" value="CofD"/>
    <property type="match status" value="1"/>
</dbReference>
<dbReference type="PANTHER" id="PTHR30135">
    <property type="entry name" value="UNCHARACTERIZED PROTEIN YVCK-RELATED"/>
    <property type="match status" value="1"/>
</dbReference>